<evidence type="ECO:0000313" key="4">
    <source>
        <dbReference type="Proteomes" id="UP000054683"/>
    </source>
</evidence>
<gene>
    <name evidence="3" type="ORF">AWB69_02656</name>
</gene>
<dbReference type="GO" id="GO:0003677">
    <property type="term" value="F:DNA binding"/>
    <property type="evidence" value="ECO:0007669"/>
    <property type="project" value="UniProtKB-KW"/>
</dbReference>
<dbReference type="PANTHER" id="PTHR46797:SF10">
    <property type="entry name" value="BLR1115 PROTEIN"/>
    <property type="match status" value="1"/>
</dbReference>
<dbReference type="PANTHER" id="PTHR46797">
    <property type="entry name" value="HTH-TYPE TRANSCRIPTIONAL REGULATOR"/>
    <property type="match status" value="1"/>
</dbReference>
<dbReference type="EMBL" id="FCOK02000014">
    <property type="protein sequence ID" value="SAL31438.1"/>
    <property type="molecule type" value="Genomic_DNA"/>
</dbReference>
<dbReference type="CDD" id="cd00093">
    <property type="entry name" value="HTH_XRE"/>
    <property type="match status" value="1"/>
</dbReference>
<dbReference type="GO" id="GO:0003700">
    <property type="term" value="F:DNA-binding transcription factor activity"/>
    <property type="evidence" value="ECO:0007669"/>
    <property type="project" value="TreeGrafter"/>
</dbReference>
<dbReference type="Pfam" id="PF01381">
    <property type="entry name" value="HTH_3"/>
    <property type="match status" value="1"/>
</dbReference>
<evidence type="ECO:0000256" key="1">
    <source>
        <dbReference type="ARBA" id="ARBA00023125"/>
    </source>
</evidence>
<dbReference type="InterPro" id="IPR001387">
    <property type="entry name" value="Cro/C1-type_HTH"/>
</dbReference>
<dbReference type="InterPro" id="IPR014710">
    <property type="entry name" value="RmlC-like_jellyroll"/>
</dbReference>
<reference evidence="3 4" key="1">
    <citation type="submission" date="2016-01" db="EMBL/GenBank/DDBJ databases">
        <authorList>
            <person name="Oliw E.H."/>
        </authorList>
    </citation>
    <scope>NUCLEOTIDE SEQUENCE [LARGE SCALE GENOMIC DNA]</scope>
    <source>
        <strain evidence="3">LMG 27134</strain>
    </source>
</reference>
<keyword evidence="1 3" id="KW-0238">DNA-binding</keyword>
<protein>
    <submittedName>
        <fullName evidence="3">DNA-binding protein</fullName>
    </submittedName>
</protein>
<dbReference type="GO" id="GO:0005829">
    <property type="term" value="C:cytosol"/>
    <property type="evidence" value="ECO:0007669"/>
    <property type="project" value="TreeGrafter"/>
</dbReference>
<dbReference type="Gene3D" id="1.10.260.40">
    <property type="entry name" value="lambda repressor-like DNA-binding domains"/>
    <property type="match status" value="1"/>
</dbReference>
<dbReference type="CDD" id="cd02209">
    <property type="entry name" value="cupin_XRE_C"/>
    <property type="match status" value="1"/>
</dbReference>
<dbReference type="AlphaFoldDB" id="A0A158GH39"/>
<feature type="domain" description="HTH cro/C1-type" evidence="2">
    <location>
        <begin position="20"/>
        <end position="74"/>
    </location>
</feature>
<accession>A0A158GH39</accession>
<dbReference type="Gene3D" id="2.60.120.10">
    <property type="entry name" value="Jelly Rolls"/>
    <property type="match status" value="1"/>
</dbReference>
<organism evidence="3 4">
    <name type="scientific">Caballeronia udeis</name>
    <dbReference type="NCBI Taxonomy" id="1232866"/>
    <lineage>
        <taxon>Bacteria</taxon>
        <taxon>Pseudomonadati</taxon>
        <taxon>Pseudomonadota</taxon>
        <taxon>Betaproteobacteria</taxon>
        <taxon>Burkholderiales</taxon>
        <taxon>Burkholderiaceae</taxon>
        <taxon>Caballeronia</taxon>
    </lineage>
</organism>
<proteinExistence type="predicted"/>
<dbReference type="SUPFAM" id="SSF51182">
    <property type="entry name" value="RmlC-like cupins"/>
    <property type="match status" value="1"/>
</dbReference>
<sequence length="192" mass="20976">MMDDMKSSIDDTGPRLARRIRLERSARGWSLADLAESSGVAKATISKIEREEISPTAVTLVRLAAAFDLTLAGLLVRAEGNGDRLSRAADQPLWRDPKTGYLRRQVFNNPDHPVEIVQVDLPARREVVLPSSSYAHIRQVVWVLVGDLVIVEGGERHDLGAGDCLGFGPPSEVTLANETTSTCTYLVVLSRT</sequence>
<name>A0A158GH39_9BURK</name>
<dbReference type="SUPFAM" id="SSF47413">
    <property type="entry name" value="lambda repressor-like DNA-binding domains"/>
    <property type="match status" value="1"/>
</dbReference>
<dbReference type="InterPro" id="IPR010982">
    <property type="entry name" value="Lambda_DNA-bd_dom_sf"/>
</dbReference>
<dbReference type="PROSITE" id="PS50943">
    <property type="entry name" value="HTH_CROC1"/>
    <property type="match status" value="1"/>
</dbReference>
<dbReference type="InterPro" id="IPR011051">
    <property type="entry name" value="RmlC_Cupin_sf"/>
</dbReference>
<dbReference type="SMART" id="SM00530">
    <property type="entry name" value="HTH_XRE"/>
    <property type="match status" value="1"/>
</dbReference>
<evidence type="ECO:0000313" key="3">
    <source>
        <dbReference type="EMBL" id="SAL31438.1"/>
    </source>
</evidence>
<evidence type="ECO:0000259" key="2">
    <source>
        <dbReference type="PROSITE" id="PS50943"/>
    </source>
</evidence>
<dbReference type="InterPro" id="IPR050807">
    <property type="entry name" value="TransReg_Diox_bact_type"/>
</dbReference>
<dbReference type="Proteomes" id="UP000054683">
    <property type="component" value="Unassembled WGS sequence"/>
</dbReference>